<keyword evidence="2" id="KW-1185">Reference proteome</keyword>
<sequence>MKIDKKEVQHQNFPREIREDKHKVYTSSSQTQDYIQFLSTLPSRGGKRANTNQLNFHMDQDFIGPKLSDLVVTSRDGEKEDKDAKKTA</sequence>
<evidence type="ECO:0000313" key="2">
    <source>
        <dbReference type="Proteomes" id="UP000257109"/>
    </source>
</evidence>
<reference evidence="1" key="1">
    <citation type="submission" date="2018-05" db="EMBL/GenBank/DDBJ databases">
        <title>Draft genome of Mucuna pruriens seed.</title>
        <authorList>
            <person name="Nnadi N.E."/>
            <person name="Vos R."/>
            <person name="Hasami M.H."/>
            <person name="Devisetty U.K."/>
            <person name="Aguiy J.C."/>
        </authorList>
    </citation>
    <scope>NUCLEOTIDE SEQUENCE [LARGE SCALE GENOMIC DNA]</scope>
    <source>
        <strain evidence="1">JCA_2017</strain>
    </source>
</reference>
<comment type="caution">
    <text evidence="1">The sequence shown here is derived from an EMBL/GenBank/DDBJ whole genome shotgun (WGS) entry which is preliminary data.</text>
</comment>
<name>A0A371EW64_MUCPR</name>
<proteinExistence type="predicted"/>
<gene>
    <name evidence="1" type="ORF">CR513_50471</name>
</gene>
<organism evidence="1 2">
    <name type="scientific">Mucuna pruriens</name>
    <name type="common">Velvet bean</name>
    <name type="synonym">Dolichos pruriens</name>
    <dbReference type="NCBI Taxonomy" id="157652"/>
    <lineage>
        <taxon>Eukaryota</taxon>
        <taxon>Viridiplantae</taxon>
        <taxon>Streptophyta</taxon>
        <taxon>Embryophyta</taxon>
        <taxon>Tracheophyta</taxon>
        <taxon>Spermatophyta</taxon>
        <taxon>Magnoliopsida</taxon>
        <taxon>eudicotyledons</taxon>
        <taxon>Gunneridae</taxon>
        <taxon>Pentapetalae</taxon>
        <taxon>rosids</taxon>
        <taxon>fabids</taxon>
        <taxon>Fabales</taxon>
        <taxon>Fabaceae</taxon>
        <taxon>Papilionoideae</taxon>
        <taxon>50 kb inversion clade</taxon>
        <taxon>NPAAA clade</taxon>
        <taxon>indigoferoid/millettioid clade</taxon>
        <taxon>Phaseoleae</taxon>
        <taxon>Mucuna</taxon>
    </lineage>
</organism>
<feature type="non-terminal residue" evidence="1">
    <location>
        <position position="1"/>
    </location>
</feature>
<dbReference type="EMBL" id="QJKJ01011752">
    <property type="protein sequence ID" value="RDX70298.1"/>
    <property type="molecule type" value="Genomic_DNA"/>
</dbReference>
<dbReference type="Proteomes" id="UP000257109">
    <property type="component" value="Unassembled WGS sequence"/>
</dbReference>
<dbReference type="AlphaFoldDB" id="A0A371EW64"/>
<evidence type="ECO:0000313" key="1">
    <source>
        <dbReference type="EMBL" id="RDX70298.1"/>
    </source>
</evidence>
<protein>
    <submittedName>
        <fullName evidence="1">Uncharacterized protein</fullName>
    </submittedName>
</protein>
<accession>A0A371EW64</accession>